<keyword evidence="1" id="KW-0472">Membrane</keyword>
<feature type="transmembrane region" description="Helical" evidence="1">
    <location>
        <begin position="6"/>
        <end position="22"/>
    </location>
</feature>
<feature type="transmembrane region" description="Helical" evidence="1">
    <location>
        <begin position="59"/>
        <end position="82"/>
    </location>
</feature>
<keyword evidence="1" id="KW-0812">Transmembrane</keyword>
<protein>
    <submittedName>
        <fullName evidence="2">Uncharacterized protein</fullName>
    </submittedName>
</protein>
<keyword evidence="1" id="KW-1133">Transmembrane helix</keyword>
<dbReference type="RefSeq" id="WP_063554401.1">
    <property type="nucleotide sequence ID" value="NZ_LITT01000007.1"/>
</dbReference>
<comment type="caution">
    <text evidence="2">The sequence shown here is derived from an EMBL/GenBank/DDBJ whole genome shotgun (WGS) entry which is preliminary data.</text>
</comment>
<dbReference type="AlphaFoldDB" id="A0A170NKL0"/>
<dbReference type="OrthoDB" id="1785681at2"/>
<dbReference type="PATRIC" id="fig|1538.10.peg.1308"/>
<evidence type="ECO:0000313" key="2">
    <source>
        <dbReference type="EMBL" id="OAA91243.1"/>
    </source>
</evidence>
<proteinExistence type="predicted"/>
<organism evidence="2 3">
    <name type="scientific">Clostridium ljungdahlii</name>
    <dbReference type="NCBI Taxonomy" id="1538"/>
    <lineage>
        <taxon>Bacteria</taxon>
        <taxon>Bacillati</taxon>
        <taxon>Bacillota</taxon>
        <taxon>Clostridia</taxon>
        <taxon>Eubacteriales</taxon>
        <taxon>Clostridiaceae</taxon>
        <taxon>Clostridium</taxon>
    </lineage>
</organism>
<evidence type="ECO:0000256" key="1">
    <source>
        <dbReference type="SAM" id="Phobius"/>
    </source>
</evidence>
<dbReference type="Proteomes" id="UP000077407">
    <property type="component" value="Unassembled WGS sequence"/>
</dbReference>
<gene>
    <name evidence="2" type="ORF">WY13_00808</name>
</gene>
<dbReference type="EMBL" id="LITT01000007">
    <property type="protein sequence ID" value="OAA91243.1"/>
    <property type="molecule type" value="Genomic_DNA"/>
</dbReference>
<sequence>MHEMICIGIIVAVSLVGIISFKKFKNNKILLIVLFYGLGTILFADILKFVYNGQSYSDWYNFLGGFVGGAIGGIATLIAIVISTSETRKIQKQNESNMQNRYKMDNIKANKPLLMLKEMDNGTGYAPGCRLYIAQFYVNDPNIIICEMVNVGVGVAKNIDISISLLDRNQAFVHCTNLLIKGKSITNIRLECERNKQIDYSKPLEIKYEDIFGNLYSTLYEIESFDLENKSLKYIRNKNITLIEPTKTIQ</sequence>
<accession>A0A170NKL0</accession>
<reference evidence="2 3" key="1">
    <citation type="journal article" date="2015" name="Biotechnol. Bioeng.">
        <title>Genome sequence and phenotypic characterization of Caulobacter segnis.</title>
        <authorList>
            <person name="Patel S."/>
            <person name="Fletcher B."/>
            <person name="Scott D.C."/>
            <person name="Ely B."/>
        </authorList>
    </citation>
    <scope>NUCLEOTIDE SEQUENCE [LARGE SCALE GENOMIC DNA]</scope>
    <source>
        <strain evidence="2 3">ERI-2</strain>
    </source>
</reference>
<feature type="transmembrane region" description="Helical" evidence="1">
    <location>
        <begin position="29"/>
        <end position="47"/>
    </location>
</feature>
<evidence type="ECO:0000313" key="3">
    <source>
        <dbReference type="Proteomes" id="UP000077407"/>
    </source>
</evidence>
<name>A0A170NKL0_9CLOT</name>